<feature type="region of interest" description="Disordered" evidence="1">
    <location>
        <begin position="1"/>
        <end position="55"/>
    </location>
</feature>
<evidence type="ECO:0000256" key="1">
    <source>
        <dbReference type="SAM" id="MobiDB-lite"/>
    </source>
</evidence>
<dbReference type="InterPro" id="IPR036985">
    <property type="entry name" value="Transglutaminase-like_sf"/>
</dbReference>
<feature type="non-terminal residue" evidence="2">
    <location>
        <position position="1"/>
    </location>
</feature>
<name>X6MQH4_RETFI</name>
<accession>X6MQH4</accession>
<dbReference type="InterPro" id="IPR004583">
    <property type="entry name" value="DNA_repair_Rad4"/>
</dbReference>
<dbReference type="AlphaFoldDB" id="X6MQH4"/>
<organism evidence="2 3">
    <name type="scientific">Reticulomyxa filosa</name>
    <dbReference type="NCBI Taxonomy" id="46433"/>
    <lineage>
        <taxon>Eukaryota</taxon>
        <taxon>Sar</taxon>
        <taxon>Rhizaria</taxon>
        <taxon>Retaria</taxon>
        <taxon>Foraminifera</taxon>
        <taxon>Monothalamids</taxon>
        <taxon>Reticulomyxidae</taxon>
        <taxon>Reticulomyxa</taxon>
    </lineage>
</organism>
<dbReference type="Proteomes" id="UP000023152">
    <property type="component" value="Unassembled WGS sequence"/>
</dbReference>
<dbReference type="GO" id="GO:0006298">
    <property type="term" value="P:mismatch repair"/>
    <property type="evidence" value="ECO:0007669"/>
    <property type="project" value="TreeGrafter"/>
</dbReference>
<evidence type="ECO:0000313" key="2">
    <source>
        <dbReference type="EMBL" id="ETO16109.1"/>
    </source>
</evidence>
<evidence type="ECO:0000313" key="3">
    <source>
        <dbReference type="Proteomes" id="UP000023152"/>
    </source>
</evidence>
<dbReference type="EMBL" id="ASPP01018563">
    <property type="protein sequence ID" value="ETO16109.1"/>
    <property type="molecule type" value="Genomic_DNA"/>
</dbReference>
<dbReference type="Gene3D" id="3.90.260.10">
    <property type="entry name" value="Transglutaminase-like"/>
    <property type="match status" value="1"/>
</dbReference>
<dbReference type="PANTHER" id="PTHR12135">
    <property type="entry name" value="DNA REPAIR PROTEIN XP-C / RAD4"/>
    <property type="match status" value="1"/>
</dbReference>
<dbReference type="GO" id="GO:0003684">
    <property type="term" value="F:damaged DNA binding"/>
    <property type="evidence" value="ECO:0007669"/>
    <property type="project" value="InterPro"/>
</dbReference>
<dbReference type="PANTHER" id="PTHR12135:SF0">
    <property type="entry name" value="DNA REPAIR PROTEIN COMPLEMENTING XP-C CELLS"/>
    <property type="match status" value="1"/>
</dbReference>
<keyword evidence="3" id="KW-1185">Reference proteome</keyword>
<comment type="caution">
    <text evidence="2">The sequence shown here is derived from an EMBL/GenBank/DDBJ whole genome shotgun (WGS) entry which is preliminary data.</text>
</comment>
<dbReference type="GO" id="GO:0071942">
    <property type="term" value="C:XPC complex"/>
    <property type="evidence" value="ECO:0007669"/>
    <property type="project" value="TreeGrafter"/>
</dbReference>
<dbReference type="GO" id="GO:0005737">
    <property type="term" value="C:cytoplasm"/>
    <property type="evidence" value="ECO:0007669"/>
    <property type="project" value="TreeGrafter"/>
</dbReference>
<reference evidence="2 3" key="1">
    <citation type="journal article" date="2013" name="Curr. Biol.">
        <title>The Genome of the Foraminiferan Reticulomyxa filosa.</title>
        <authorList>
            <person name="Glockner G."/>
            <person name="Hulsmann N."/>
            <person name="Schleicher M."/>
            <person name="Noegel A.A."/>
            <person name="Eichinger L."/>
            <person name="Gallinger C."/>
            <person name="Pawlowski J."/>
            <person name="Sierra R."/>
            <person name="Euteneuer U."/>
            <person name="Pillet L."/>
            <person name="Moustafa A."/>
            <person name="Platzer M."/>
            <person name="Groth M."/>
            <person name="Szafranski K."/>
            <person name="Schliwa M."/>
        </authorList>
    </citation>
    <scope>NUCLEOTIDE SEQUENCE [LARGE SCALE GENOMIC DNA]</scope>
</reference>
<dbReference type="GO" id="GO:0000111">
    <property type="term" value="C:nucleotide-excision repair factor 2 complex"/>
    <property type="evidence" value="ECO:0007669"/>
    <property type="project" value="TreeGrafter"/>
</dbReference>
<proteinExistence type="predicted"/>
<dbReference type="GO" id="GO:0003697">
    <property type="term" value="F:single-stranded DNA binding"/>
    <property type="evidence" value="ECO:0007669"/>
    <property type="project" value="TreeGrafter"/>
</dbReference>
<dbReference type="GO" id="GO:0006289">
    <property type="term" value="P:nucleotide-excision repair"/>
    <property type="evidence" value="ECO:0007669"/>
    <property type="project" value="InterPro"/>
</dbReference>
<feature type="compositionally biased region" description="Basic and acidic residues" evidence="1">
    <location>
        <begin position="10"/>
        <end position="21"/>
    </location>
</feature>
<protein>
    <submittedName>
        <fullName evidence="2">Uncharacterized protein</fullName>
    </submittedName>
</protein>
<feature type="compositionally biased region" description="Low complexity" evidence="1">
    <location>
        <begin position="38"/>
        <end position="47"/>
    </location>
</feature>
<gene>
    <name evidence="2" type="ORF">RFI_21247</name>
</gene>
<sequence length="288" mass="33036">EEEEEEEEKEEGRGEEKGQGEDEKDEGEGERENKENSNFDNNNEGTELPWCELASKKGEIENDNKKGMNELSITIEFANVNESEEVSKPKKYDEKERKKGDDLHEAHLALLVFRARLLTMLSMDLELQGRMLSLLPLEHHISVPPKPRHIHDVTMHQLHVMAQWFVNAFRRNTAYSHMAIHCPKARGIFQRLQCGIRQLYQCVEQRCANPSELVCLFIALCWSMRMPARRVFKLFPITHSLTANGIVDNDYSSLGSILPPCKCQSPSKLQSQSQTSVAFAQKPQKCKQ</sequence>